<dbReference type="PROSITE" id="PS50020">
    <property type="entry name" value="WW_DOMAIN_2"/>
    <property type="match status" value="1"/>
</dbReference>
<feature type="compositionally biased region" description="Low complexity" evidence="1">
    <location>
        <begin position="331"/>
        <end position="361"/>
    </location>
</feature>
<dbReference type="Gene3D" id="2.20.70.10">
    <property type="match status" value="1"/>
</dbReference>
<gene>
    <name evidence="3" type="ORF">BDZ85DRAFT_220799</name>
</gene>
<dbReference type="PANTHER" id="PTHR46689:SF2">
    <property type="entry name" value="WW DOMAIN PROTEIN (AFU_ORTHOLOGUE AFUA_6G06520)"/>
    <property type="match status" value="1"/>
</dbReference>
<dbReference type="SUPFAM" id="SSF51045">
    <property type="entry name" value="WW domain"/>
    <property type="match status" value="1"/>
</dbReference>
<feature type="compositionally biased region" description="Polar residues" evidence="1">
    <location>
        <begin position="1050"/>
        <end position="1064"/>
    </location>
</feature>
<dbReference type="InterPro" id="IPR001202">
    <property type="entry name" value="WW_dom"/>
</dbReference>
<dbReference type="CDD" id="cd07389">
    <property type="entry name" value="MPP_PhoD"/>
    <property type="match status" value="1"/>
</dbReference>
<dbReference type="InterPro" id="IPR018946">
    <property type="entry name" value="PhoD-like_MPP"/>
</dbReference>
<feature type="compositionally biased region" description="Polar residues" evidence="1">
    <location>
        <begin position="264"/>
        <end position="296"/>
    </location>
</feature>
<evidence type="ECO:0000256" key="1">
    <source>
        <dbReference type="SAM" id="MobiDB-lite"/>
    </source>
</evidence>
<dbReference type="OrthoDB" id="2419400at2759"/>
<sequence>MDSDRYGGRPHDNYYPPPPIAGDAPDSPTVGPLRISKANSPAPQSQSAFIQGPPDQSAGAVRTTTPGSNSSSGRKRFSADDPNRPSVSGYAASGGRSGGTPKPLPDSPGPDTPLKDERGPAYPTSGPGAGGTAIPTPADYLPRPVDTTASQLSAPDPHGVNRMTTNASTYTTRAERGSPPPPETPVDGVPATGRLPGASPPTTSSIYAQTGAAAQGASPYTAAARPSQTTPQPQMYPPQALYTPPQQHMPQQSHSPQPPPIGQYSPQQTATIGHQPQSTSPAHQQVLSGQAMQGLNITDEPPPYTAGPYQAAGATTAQGYPDEKRQQPSVAGQAIPISQAQAQAHAQAQARAQAQAAGQAQEPPRQTTHPAYSNDQNALTPSHPAAAGLAPVNVGQSQVAGPSASSPPPLPEGWLAHVDPNSGQYYYIHLATQSTQWEFPKGALPLAMQEPMSPAAGYAQTLASPAYSHFPGKPLASPAYPQSAYPGSAYPNSAFPQHHRPYQDSLAGVASPTASVFTGPPPSAGVDLYKIQASNGVYFGPYLRYTNVDLERSLWLGSILIISEAPQPPTVHIHQSTDLSPNPRQLKANPIYSHKKFLFYRYDIDLLMEEHAAKWTYAITSHMGCTRYEFLVAGRHETNWRFITHSGNDFALSVSAAERTKVGGVSLMWKDVLQKHQECGGFHAQLGLGGQIYADRLWSDVAMLKQWTTLSGKENRKNAPWTPKHEEDVIHAFFHFYTSHFDQPHLREAFAQIPHILTLDDHDIFDGYGSYPDYMQQSHMFKNIGRIGTEMYLLFQHHTTHEILRNVSNDLDLFTITGTGWHFLKYLGPAVVVVGPDTRSERTMNQVMAGPTYQGLFPKVAILPPSVQHCIWMFPVPLVYPRLHSANQIANTVTQGKKAVTGTFNMLGKVTSSVAGIVGAKEVVNDGFHSVKKAVGKSGLMSGMLSPFGEFDVLDELRDLWTHESKDLERTYIIRTLQGIAHNKSLRMTFLSGSVNCAGAGILHDPQHPGDHKTMYQLISSAIVNAPPPGMVLRLLNTNPKQPIYIPQNGRRSSYVSTAPSPATDTKEDMMEIFVADPDGRPRDMKRLMGRRNYVAMVAYDPEVVQGHFGPGGSPDGEGKAQSGRLSLAADFLVQQADGGNAGSVKYGPVVIPSLEYGR</sequence>
<protein>
    <recommendedName>
        <fullName evidence="2">WW domain-containing protein</fullName>
    </recommendedName>
</protein>
<organism evidence="3 4">
    <name type="scientific">Elsinoe ampelina</name>
    <dbReference type="NCBI Taxonomy" id="302913"/>
    <lineage>
        <taxon>Eukaryota</taxon>
        <taxon>Fungi</taxon>
        <taxon>Dikarya</taxon>
        <taxon>Ascomycota</taxon>
        <taxon>Pezizomycotina</taxon>
        <taxon>Dothideomycetes</taxon>
        <taxon>Dothideomycetidae</taxon>
        <taxon>Myriangiales</taxon>
        <taxon>Elsinoaceae</taxon>
        <taxon>Elsinoe</taxon>
    </lineage>
</organism>
<dbReference type="PROSITE" id="PS01159">
    <property type="entry name" value="WW_DOMAIN_1"/>
    <property type="match status" value="1"/>
</dbReference>
<evidence type="ECO:0000313" key="4">
    <source>
        <dbReference type="Proteomes" id="UP000799538"/>
    </source>
</evidence>
<accession>A0A6A6G8N6</accession>
<feature type="region of interest" description="Disordered" evidence="1">
    <location>
        <begin position="1"/>
        <end position="388"/>
    </location>
</feature>
<dbReference type="EMBL" id="ML992509">
    <property type="protein sequence ID" value="KAF2222111.1"/>
    <property type="molecule type" value="Genomic_DNA"/>
</dbReference>
<feature type="compositionally biased region" description="Low complexity" evidence="1">
    <location>
        <begin position="226"/>
        <end position="255"/>
    </location>
</feature>
<feature type="compositionally biased region" description="Low complexity" evidence="1">
    <location>
        <begin position="120"/>
        <end position="138"/>
    </location>
</feature>
<feature type="compositionally biased region" description="Polar residues" evidence="1">
    <location>
        <begin position="364"/>
        <end position="380"/>
    </location>
</feature>
<keyword evidence="4" id="KW-1185">Reference proteome</keyword>
<dbReference type="CDD" id="cd00201">
    <property type="entry name" value="WW"/>
    <property type="match status" value="1"/>
</dbReference>
<dbReference type="Proteomes" id="UP000799538">
    <property type="component" value="Unassembled WGS sequence"/>
</dbReference>
<reference evidence="4" key="1">
    <citation type="journal article" date="2020" name="Stud. Mycol.">
        <title>101 Dothideomycetes genomes: A test case for predicting lifestyles and emergence of pathogens.</title>
        <authorList>
            <person name="Haridas S."/>
            <person name="Albert R."/>
            <person name="Binder M."/>
            <person name="Bloem J."/>
            <person name="LaButti K."/>
            <person name="Salamov A."/>
            <person name="Andreopoulos B."/>
            <person name="Baker S."/>
            <person name="Barry K."/>
            <person name="Bills G."/>
            <person name="Bluhm B."/>
            <person name="Cannon C."/>
            <person name="Castanera R."/>
            <person name="Culley D."/>
            <person name="Daum C."/>
            <person name="Ezra D."/>
            <person name="Gonzalez J."/>
            <person name="Henrissat B."/>
            <person name="Kuo A."/>
            <person name="Liang C."/>
            <person name="Lipzen A."/>
            <person name="Lutzoni F."/>
            <person name="Magnuson J."/>
            <person name="Mondo S."/>
            <person name="Nolan M."/>
            <person name="Ohm R."/>
            <person name="Pangilinan J."/>
            <person name="Park H.-J."/>
            <person name="Ramirez L."/>
            <person name="Alfaro M."/>
            <person name="Sun H."/>
            <person name="Tritt A."/>
            <person name="Yoshinaga Y."/>
            <person name="Zwiers L.-H."/>
            <person name="Turgeon B."/>
            <person name="Goodwin S."/>
            <person name="Spatafora J."/>
            <person name="Crous P."/>
            <person name="Grigoriev I."/>
        </authorList>
    </citation>
    <scope>NUCLEOTIDE SEQUENCE [LARGE SCALE GENOMIC DNA]</scope>
    <source>
        <strain evidence="4">CECT 20119</strain>
    </source>
</reference>
<feature type="compositionally biased region" description="Polar residues" evidence="1">
    <location>
        <begin position="162"/>
        <end position="172"/>
    </location>
</feature>
<dbReference type="FunFam" id="2.20.70.10:FF:000028">
    <property type="entry name" value="WW domain-containing protein"/>
    <property type="match status" value="1"/>
</dbReference>
<evidence type="ECO:0000259" key="2">
    <source>
        <dbReference type="PROSITE" id="PS50020"/>
    </source>
</evidence>
<dbReference type="GO" id="GO:0016020">
    <property type="term" value="C:membrane"/>
    <property type="evidence" value="ECO:0007669"/>
    <property type="project" value="TreeGrafter"/>
</dbReference>
<dbReference type="InterPro" id="IPR043904">
    <property type="entry name" value="PhoD_2-like"/>
</dbReference>
<dbReference type="InterPro" id="IPR038607">
    <property type="entry name" value="PhoD-like_sf"/>
</dbReference>
<feature type="compositionally biased region" description="Basic and acidic residues" evidence="1">
    <location>
        <begin position="1"/>
        <end position="12"/>
    </location>
</feature>
<name>A0A6A6G8N6_9PEZI</name>
<dbReference type="Gene3D" id="3.60.21.70">
    <property type="entry name" value="PhoD-like phosphatase"/>
    <property type="match status" value="1"/>
</dbReference>
<dbReference type="InterPro" id="IPR036020">
    <property type="entry name" value="WW_dom_sf"/>
</dbReference>
<proteinExistence type="predicted"/>
<evidence type="ECO:0000313" key="3">
    <source>
        <dbReference type="EMBL" id="KAF2222111.1"/>
    </source>
</evidence>
<dbReference type="AlphaFoldDB" id="A0A6A6G8N6"/>
<feature type="compositionally biased region" description="Pro residues" evidence="1">
    <location>
        <begin position="102"/>
        <end position="111"/>
    </location>
</feature>
<dbReference type="Pfam" id="PF19050">
    <property type="entry name" value="PhoD_2"/>
    <property type="match status" value="1"/>
</dbReference>
<feature type="compositionally biased region" description="Polar residues" evidence="1">
    <location>
        <begin position="37"/>
        <end position="49"/>
    </location>
</feature>
<feature type="domain" description="WW" evidence="2">
    <location>
        <begin position="408"/>
        <end position="442"/>
    </location>
</feature>
<feature type="region of interest" description="Disordered" evidence="1">
    <location>
        <begin position="1044"/>
        <end position="1064"/>
    </location>
</feature>
<feature type="compositionally biased region" description="Polar residues" evidence="1">
    <location>
        <begin position="62"/>
        <end position="72"/>
    </location>
</feature>
<dbReference type="SMART" id="SM00456">
    <property type="entry name" value="WW"/>
    <property type="match status" value="1"/>
</dbReference>
<dbReference type="PANTHER" id="PTHR46689">
    <property type="entry name" value="MEMBRANE PROTEIN, PUTATIVE-RELATED"/>
    <property type="match status" value="1"/>
</dbReference>
<dbReference type="Pfam" id="PF00397">
    <property type="entry name" value="WW"/>
    <property type="match status" value="1"/>
</dbReference>